<evidence type="ECO:0000313" key="2">
    <source>
        <dbReference type="Proteomes" id="UP001144471"/>
    </source>
</evidence>
<dbReference type="EMBL" id="BSDY01000016">
    <property type="protein sequence ID" value="GLI57327.1"/>
    <property type="molecule type" value="Genomic_DNA"/>
</dbReference>
<gene>
    <name evidence="1" type="ORF">PM10SUCC1_28410</name>
</gene>
<dbReference type="Proteomes" id="UP001144471">
    <property type="component" value="Unassembled WGS sequence"/>
</dbReference>
<organism evidence="1 2">
    <name type="scientific">Propionigenium maris DSM 9537</name>
    <dbReference type="NCBI Taxonomy" id="1123000"/>
    <lineage>
        <taxon>Bacteria</taxon>
        <taxon>Fusobacteriati</taxon>
        <taxon>Fusobacteriota</taxon>
        <taxon>Fusobacteriia</taxon>
        <taxon>Fusobacteriales</taxon>
        <taxon>Fusobacteriaceae</taxon>
        <taxon>Propionigenium</taxon>
    </lineage>
</organism>
<accession>A0A9W6GPD5</accession>
<reference evidence="1" key="1">
    <citation type="submission" date="2022-12" db="EMBL/GenBank/DDBJ databases">
        <title>Reference genome sequencing for broad-spectrum identification of bacterial and archaeal isolates by mass spectrometry.</title>
        <authorList>
            <person name="Sekiguchi Y."/>
            <person name="Tourlousse D.M."/>
        </authorList>
    </citation>
    <scope>NUCLEOTIDE SEQUENCE</scope>
    <source>
        <strain evidence="1">10succ1</strain>
    </source>
</reference>
<comment type="caution">
    <text evidence="1">The sequence shown here is derived from an EMBL/GenBank/DDBJ whole genome shotgun (WGS) entry which is preliminary data.</text>
</comment>
<sequence>MLLYGAKEVEKLLGVSRARAYQVIKEINKEMASKGYLTISGKVNKIYLVEKFGFKEDYLERDNASI</sequence>
<evidence type="ECO:0008006" key="3">
    <source>
        <dbReference type="Google" id="ProtNLM"/>
    </source>
</evidence>
<dbReference type="AlphaFoldDB" id="A0A9W6GPD5"/>
<keyword evidence="2" id="KW-1185">Reference proteome</keyword>
<proteinExistence type="predicted"/>
<dbReference type="RefSeq" id="WP_281836882.1">
    <property type="nucleotide sequence ID" value="NZ_BSDY01000016.1"/>
</dbReference>
<name>A0A9W6GPD5_9FUSO</name>
<evidence type="ECO:0000313" key="1">
    <source>
        <dbReference type="EMBL" id="GLI57327.1"/>
    </source>
</evidence>
<protein>
    <recommendedName>
        <fullName evidence="3">ICEBs1 excisionase</fullName>
    </recommendedName>
</protein>